<evidence type="ECO:0000313" key="14">
    <source>
        <dbReference type="EMBL" id="PKU22045.1"/>
    </source>
</evidence>
<keyword evidence="6 13" id="KW-0441">Lipid A biosynthesis</keyword>
<protein>
    <recommendedName>
        <fullName evidence="4 13">Tetraacyldisaccharide 4'-kinase</fullName>
        <ecNumber evidence="3 13">2.7.1.130</ecNumber>
    </recommendedName>
    <alternativeName>
        <fullName evidence="12 13">Lipid A 4'-kinase</fullName>
    </alternativeName>
</protein>
<dbReference type="InterPro" id="IPR003758">
    <property type="entry name" value="LpxK"/>
</dbReference>
<evidence type="ECO:0000256" key="12">
    <source>
        <dbReference type="ARBA" id="ARBA00029757"/>
    </source>
</evidence>
<evidence type="ECO:0000256" key="3">
    <source>
        <dbReference type="ARBA" id="ARBA00012071"/>
    </source>
</evidence>
<comment type="catalytic activity">
    <reaction evidence="13">
        <text>a lipid A disaccharide + ATP = a lipid IVA + ADP + H(+)</text>
        <dbReference type="Rhea" id="RHEA:67840"/>
        <dbReference type="ChEBI" id="CHEBI:15378"/>
        <dbReference type="ChEBI" id="CHEBI:30616"/>
        <dbReference type="ChEBI" id="CHEBI:176343"/>
        <dbReference type="ChEBI" id="CHEBI:176425"/>
        <dbReference type="ChEBI" id="CHEBI:456216"/>
        <dbReference type="EC" id="2.7.1.130"/>
    </reaction>
</comment>
<dbReference type="PANTHER" id="PTHR42724:SF1">
    <property type="entry name" value="TETRAACYLDISACCHARIDE 4'-KINASE, MITOCHONDRIAL-RELATED"/>
    <property type="match status" value="1"/>
</dbReference>
<dbReference type="RefSeq" id="WP_101253166.1">
    <property type="nucleotide sequence ID" value="NZ_PIUM01000039.1"/>
</dbReference>
<dbReference type="UniPathway" id="UPA00359">
    <property type="reaction ID" value="UER00482"/>
</dbReference>
<feature type="binding site" evidence="13">
    <location>
        <begin position="51"/>
        <end position="58"/>
    </location>
    <ligand>
        <name>ATP</name>
        <dbReference type="ChEBI" id="CHEBI:30616"/>
    </ligand>
</feature>
<dbReference type="AlphaFoldDB" id="A0A2N3PNS8"/>
<dbReference type="InterPro" id="IPR027417">
    <property type="entry name" value="P-loop_NTPase"/>
</dbReference>
<evidence type="ECO:0000256" key="1">
    <source>
        <dbReference type="ARBA" id="ARBA00002274"/>
    </source>
</evidence>
<gene>
    <name evidence="13" type="primary">lpxK</name>
    <name evidence="14" type="ORF">CWS72_23860</name>
</gene>
<name>A0A2N3PNS8_9PROT</name>
<dbReference type="SUPFAM" id="SSF52540">
    <property type="entry name" value="P-loop containing nucleoside triphosphate hydrolases"/>
    <property type="match status" value="1"/>
</dbReference>
<keyword evidence="8 13" id="KW-0547">Nucleotide-binding</keyword>
<keyword evidence="11 13" id="KW-0443">Lipid metabolism</keyword>
<evidence type="ECO:0000313" key="15">
    <source>
        <dbReference type="Proteomes" id="UP000233293"/>
    </source>
</evidence>
<organism evidence="14 15">
    <name type="scientific">Telmatospirillum siberiense</name>
    <dbReference type="NCBI Taxonomy" id="382514"/>
    <lineage>
        <taxon>Bacteria</taxon>
        <taxon>Pseudomonadati</taxon>
        <taxon>Pseudomonadota</taxon>
        <taxon>Alphaproteobacteria</taxon>
        <taxon>Rhodospirillales</taxon>
        <taxon>Rhodospirillaceae</taxon>
        <taxon>Telmatospirillum</taxon>
    </lineage>
</organism>
<keyword evidence="9 13" id="KW-0418">Kinase</keyword>
<comment type="function">
    <text evidence="1 13">Transfers the gamma-phosphate of ATP to the 4'-position of a tetraacyldisaccharide 1-phosphate intermediate (termed DS-1-P) to form tetraacyldisaccharide 1,4'-bis-phosphate (lipid IVA).</text>
</comment>
<dbReference type="GO" id="GO:0009029">
    <property type="term" value="F:lipid-A 4'-kinase activity"/>
    <property type="evidence" value="ECO:0007669"/>
    <property type="project" value="UniProtKB-UniRule"/>
</dbReference>
<dbReference type="EMBL" id="PIUM01000039">
    <property type="protein sequence ID" value="PKU22045.1"/>
    <property type="molecule type" value="Genomic_DNA"/>
</dbReference>
<dbReference type="GO" id="GO:0009245">
    <property type="term" value="P:lipid A biosynthetic process"/>
    <property type="evidence" value="ECO:0007669"/>
    <property type="project" value="UniProtKB-UniRule"/>
</dbReference>
<proteinExistence type="inferred from homology"/>
<evidence type="ECO:0000256" key="10">
    <source>
        <dbReference type="ARBA" id="ARBA00022840"/>
    </source>
</evidence>
<evidence type="ECO:0000256" key="2">
    <source>
        <dbReference type="ARBA" id="ARBA00004870"/>
    </source>
</evidence>
<dbReference type="HAMAP" id="MF_00409">
    <property type="entry name" value="LpxK"/>
    <property type="match status" value="1"/>
</dbReference>
<reference evidence="15" key="1">
    <citation type="submission" date="2017-12" db="EMBL/GenBank/DDBJ databases">
        <title>Draft genome sequence of Telmatospirillum siberiense 26-4b1T, an acidotolerant peatland alphaproteobacterium potentially involved in sulfur cycling.</title>
        <authorList>
            <person name="Hausmann B."/>
            <person name="Pjevac P."/>
            <person name="Schreck K."/>
            <person name="Herbold C.W."/>
            <person name="Daims H."/>
            <person name="Wagner M."/>
            <person name="Pester M."/>
            <person name="Loy A."/>
        </authorList>
    </citation>
    <scope>NUCLEOTIDE SEQUENCE [LARGE SCALE GENOMIC DNA]</scope>
    <source>
        <strain evidence="15">26-4b1</strain>
    </source>
</reference>
<dbReference type="GO" id="GO:0009244">
    <property type="term" value="P:lipopolysaccharide core region biosynthetic process"/>
    <property type="evidence" value="ECO:0007669"/>
    <property type="project" value="TreeGrafter"/>
</dbReference>
<accession>A0A2N3PNS8</accession>
<evidence type="ECO:0000256" key="7">
    <source>
        <dbReference type="ARBA" id="ARBA00022679"/>
    </source>
</evidence>
<dbReference type="PANTHER" id="PTHR42724">
    <property type="entry name" value="TETRAACYLDISACCHARIDE 4'-KINASE"/>
    <property type="match status" value="1"/>
</dbReference>
<evidence type="ECO:0000256" key="9">
    <source>
        <dbReference type="ARBA" id="ARBA00022777"/>
    </source>
</evidence>
<keyword evidence="15" id="KW-1185">Reference proteome</keyword>
<keyword evidence="7 13" id="KW-0808">Transferase</keyword>
<evidence type="ECO:0000256" key="6">
    <source>
        <dbReference type="ARBA" id="ARBA00022556"/>
    </source>
</evidence>
<keyword evidence="10 13" id="KW-0067">ATP-binding</keyword>
<evidence type="ECO:0000256" key="4">
    <source>
        <dbReference type="ARBA" id="ARBA00016436"/>
    </source>
</evidence>
<dbReference type="NCBIfam" id="TIGR00682">
    <property type="entry name" value="lpxK"/>
    <property type="match status" value="1"/>
</dbReference>
<comment type="pathway">
    <text evidence="2 13">Glycolipid biosynthesis; lipid IV(A) biosynthesis; lipid IV(A) from (3R)-3-hydroxytetradecanoyl-[acyl-carrier-protein] and UDP-N-acetyl-alpha-D-glucosamine: step 6/6.</text>
</comment>
<sequence length="322" mass="34380">MRAPGFWMKEGPLSLALSPLGWGWSMASGWRGRFSPAFEAPIPVVCIGNVVVGGAGKTPVAQSVAHRLPGAHFLSRGYGGREAGPLLVDPKTHGHERVGDEPLLLAETAPCWVARDRVAGARRAAAKGASCLVMDDGFQNPSLKKDVSLLVVDGHVGFGNGRCMPAGPLREPVSRALARASAVVILGEDRADVARQVDGKPILTARLEPEAEASALAGQRVVAFAGIGRPEKFFQTLESLGATVVEAYGFSDHYPYQVSEIGELISIAKTRAAALITTTKDIVRIEPHQRANIGVLRITVTWDDETALHDVLRPAMEGRRHQ</sequence>
<evidence type="ECO:0000256" key="13">
    <source>
        <dbReference type="HAMAP-Rule" id="MF_00409"/>
    </source>
</evidence>
<keyword evidence="5 13" id="KW-0444">Lipid biosynthesis</keyword>
<dbReference type="GO" id="GO:0005886">
    <property type="term" value="C:plasma membrane"/>
    <property type="evidence" value="ECO:0007669"/>
    <property type="project" value="TreeGrafter"/>
</dbReference>
<comment type="caution">
    <text evidence="14">The sequence shown here is derived from an EMBL/GenBank/DDBJ whole genome shotgun (WGS) entry which is preliminary data.</text>
</comment>
<dbReference type="OrthoDB" id="9766423at2"/>
<evidence type="ECO:0000256" key="8">
    <source>
        <dbReference type="ARBA" id="ARBA00022741"/>
    </source>
</evidence>
<dbReference type="Pfam" id="PF02606">
    <property type="entry name" value="LpxK"/>
    <property type="match status" value="1"/>
</dbReference>
<dbReference type="Proteomes" id="UP000233293">
    <property type="component" value="Unassembled WGS sequence"/>
</dbReference>
<dbReference type="GO" id="GO:0005524">
    <property type="term" value="F:ATP binding"/>
    <property type="evidence" value="ECO:0007669"/>
    <property type="project" value="UniProtKB-UniRule"/>
</dbReference>
<dbReference type="EC" id="2.7.1.130" evidence="3 13"/>
<evidence type="ECO:0000256" key="5">
    <source>
        <dbReference type="ARBA" id="ARBA00022516"/>
    </source>
</evidence>
<comment type="similarity">
    <text evidence="13">Belongs to the LpxK family.</text>
</comment>
<evidence type="ECO:0000256" key="11">
    <source>
        <dbReference type="ARBA" id="ARBA00023098"/>
    </source>
</evidence>